<dbReference type="GO" id="GO:0016746">
    <property type="term" value="F:acyltransferase activity"/>
    <property type="evidence" value="ECO:0007669"/>
    <property type="project" value="UniProtKB-KW"/>
</dbReference>
<dbReference type="Proteomes" id="UP001597399">
    <property type="component" value="Unassembled WGS sequence"/>
</dbReference>
<sequence length="183" mass="20944">MKISETSYSEGSFTYVMRTADLRDAAQLSKVRVKIDDETENMDRAKGEDFIDEHEFAKLILADERARRNLFLVAAVQDKIIGYSRCAGSELRRTTHRIEFGVCVLKDYWGHHVGTRLLDRSIAWADQQGIRKITLNVLETNTHAIALYKKMGFAVEGVLREDKKLSDGNYYSTMIMGRLNNCD</sequence>
<name>A0ABW5S937_9BACL</name>
<gene>
    <name evidence="2" type="ORF">ACFSUE_22365</name>
</gene>
<organism evidence="2 3">
    <name type="scientific">Sporolactobacillus shoreicorticis</name>
    <dbReference type="NCBI Taxonomy" id="1923877"/>
    <lineage>
        <taxon>Bacteria</taxon>
        <taxon>Bacillati</taxon>
        <taxon>Bacillota</taxon>
        <taxon>Bacilli</taxon>
        <taxon>Bacillales</taxon>
        <taxon>Sporolactobacillaceae</taxon>
        <taxon>Sporolactobacillus</taxon>
    </lineage>
</organism>
<protein>
    <submittedName>
        <fullName evidence="2">GNAT family N-acetyltransferase</fullName>
        <ecNumber evidence="2">2.3.-.-</ecNumber>
    </submittedName>
</protein>
<evidence type="ECO:0000313" key="3">
    <source>
        <dbReference type="Proteomes" id="UP001597399"/>
    </source>
</evidence>
<dbReference type="CDD" id="cd04301">
    <property type="entry name" value="NAT_SF"/>
    <property type="match status" value="1"/>
</dbReference>
<dbReference type="EMBL" id="JBHUMQ010000066">
    <property type="protein sequence ID" value="MFD2696340.1"/>
    <property type="molecule type" value="Genomic_DNA"/>
</dbReference>
<feature type="domain" description="N-acetyltransferase" evidence="1">
    <location>
        <begin position="15"/>
        <end position="181"/>
    </location>
</feature>
<comment type="caution">
    <text evidence="2">The sequence shown here is derived from an EMBL/GenBank/DDBJ whole genome shotgun (WGS) entry which is preliminary data.</text>
</comment>
<keyword evidence="2" id="KW-0012">Acyltransferase</keyword>
<evidence type="ECO:0000259" key="1">
    <source>
        <dbReference type="PROSITE" id="PS51186"/>
    </source>
</evidence>
<dbReference type="EC" id="2.3.-.-" evidence="2"/>
<accession>A0ABW5S937</accession>
<dbReference type="Gene3D" id="3.40.630.30">
    <property type="match status" value="1"/>
</dbReference>
<dbReference type="SUPFAM" id="SSF55729">
    <property type="entry name" value="Acyl-CoA N-acyltransferases (Nat)"/>
    <property type="match status" value="1"/>
</dbReference>
<dbReference type="InterPro" id="IPR000182">
    <property type="entry name" value="GNAT_dom"/>
</dbReference>
<dbReference type="PROSITE" id="PS51186">
    <property type="entry name" value="GNAT"/>
    <property type="match status" value="1"/>
</dbReference>
<keyword evidence="3" id="KW-1185">Reference proteome</keyword>
<dbReference type="Pfam" id="PF00583">
    <property type="entry name" value="Acetyltransf_1"/>
    <property type="match status" value="1"/>
</dbReference>
<dbReference type="InterPro" id="IPR016181">
    <property type="entry name" value="Acyl_CoA_acyltransferase"/>
</dbReference>
<evidence type="ECO:0000313" key="2">
    <source>
        <dbReference type="EMBL" id="MFD2696340.1"/>
    </source>
</evidence>
<dbReference type="RefSeq" id="WP_253063745.1">
    <property type="nucleotide sequence ID" value="NZ_JAMXWM010000023.1"/>
</dbReference>
<keyword evidence="2" id="KW-0808">Transferase</keyword>
<proteinExistence type="predicted"/>
<dbReference type="PANTHER" id="PTHR43415:SF3">
    <property type="entry name" value="GNAT-FAMILY ACETYLTRANSFERASE"/>
    <property type="match status" value="1"/>
</dbReference>
<reference evidence="3" key="1">
    <citation type="journal article" date="2019" name="Int. J. Syst. Evol. Microbiol.">
        <title>The Global Catalogue of Microorganisms (GCM) 10K type strain sequencing project: providing services to taxonomists for standard genome sequencing and annotation.</title>
        <authorList>
            <consortium name="The Broad Institute Genomics Platform"/>
            <consortium name="The Broad Institute Genome Sequencing Center for Infectious Disease"/>
            <person name="Wu L."/>
            <person name="Ma J."/>
        </authorList>
    </citation>
    <scope>NUCLEOTIDE SEQUENCE [LARGE SCALE GENOMIC DNA]</scope>
    <source>
        <strain evidence="3">TISTR 2466</strain>
    </source>
</reference>
<dbReference type="PANTHER" id="PTHR43415">
    <property type="entry name" value="SPERMIDINE N(1)-ACETYLTRANSFERASE"/>
    <property type="match status" value="1"/>
</dbReference>